<name>A0A9P6BCL7_9AGAR</name>
<dbReference type="AlphaFoldDB" id="A0A9P6BCL7"/>
<dbReference type="OrthoDB" id="3264327at2759"/>
<proteinExistence type="predicted"/>
<comment type="caution">
    <text evidence="1">The sequence shown here is derived from an EMBL/GenBank/DDBJ whole genome shotgun (WGS) entry which is preliminary data.</text>
</comment>
<feature type="non-terminal residue" evidence="1">
    <location>
        <position position="87"/>
    </location>
</feature>
<evidence type="ECO:0000313" key="2">
    <source>
        <dbReference type="Proteomes" id="UP000807306"/>
    </source>
</evidence>
<dbReference type="Proteomes" id="UP000807306">
    <property type="component" value="Unassembled WGS sequence"/>
</dbReference>
<sequence length="87" mass="9808">IQAVVNLQHDCASAHCKLAGKQVIYQEREATTQSRVVLQHVDDSRFILQHVDDSRFILNTQALHNYQVIAATIPASLRTFSPLVPDR</sequence>
<protein>
    <submittedName>
        <fullName evidence="1">Uncharacterized protein</fullName>
    </submittedName>
</protein>
<gene>
    <name evidence="1" type="ORF">CPB83DRAFT_736203</name>
</gene>
<evidence type="ECO:0000313" key="1">
    <source>
        <dbReference type="EMBL" id="KAF9521232.1"/>
    </source>
</evidence>
<keyword evidence="2" id="KW-1185">Reference proteome</keyword>
<reference evidence="1" key="1">
    <citation type="submission" date="2020-11" db="EMBL/GenBank/DDBJ databases">
        <authorList>
            <consortium name="DOE Joint Genome Institute"/>
            <person name="Ahrendt S."/>
            <person name="Riley R."/>
            <person name="Andreopoulos W."/>
            <person name="Labutti K."/>
            <person name="Pangilinan J."/>
            <person name="Ruiz-Duenas F.J."/>
            <person name="Barrasa J.M."/>
            <person name="Sanchez-Garcia M."/>
            <person name="Camarero S."/>
            <person name="Miyauchi S."/>
            <person name="Serrano A."/>
            <person name="Linde D."/>
            <person name="Babiker R."/>
            <person name="Drula E."/>
            <person name="Ayuso-Fernandez I."/>
            <person name="Pacheco R."/>
            <person name="Padilla G."/>
            <person name="Ferreira P."/>
            <person name="Barriuso J."/>
            <person name="Kellner H."/>
            <person name="Castanera R."/>
            <person name="Alfaro M."/>
            <person name="Ramirez L."/>
            <person name="Pisabarro A.G."/>
            <person name="Kuo A."/>
            <person name="Tritt A."/>
            <person name="Lipzen A."/>
            <person name="He G."/>
            <person name="Yan M."/>
            <person name="Ng V."/>
            <person name="Cullen D."/>
            <person name="Martin F."/>
            <person name="Rosso M.-N."/>
            <person name="Henrissat B."/>
            <person name="Hibbett D."/>
            <person name="Martinez A.T."/>
            <person name="Grigoriev I.V."/>
        </authorList>
    </citation>
    <scope>NUCLEOTIDE SEQUENCE</scope>
    <source>
        <strain evidence="1">CBS 506.95</strain>
    </source>
</reference>
<organism evidence="1 2">
    <name type="scientific">Crepidotus variabilis</name>
    <dbReference type="NCBI Taxonomy" id="179855"/>
    <lineage>
        <taxon>Eukaryota</taxon>
        <taxon>Fungi</taxon>
        <taxon>Dikarya</taxon>
        <taxon>Basidiomycota</taxon>
        <taxon>Agaricomycotina</taxon>
        <taxon>Agaricomycetes</taxon>
        <taxon>Agaricomycetidae</taxon>
        <taxon>Agaricales</taxon>
        <taxon>Agaricineae</taxon>
        <taxon>Crepidotaceae</taxon>
        <taxon>Crepidotus</taxon>
    </lineage>
</organism>
<dbReference type="EMBL" id="MU158235">
    <property type="protein sequence ID" value="KAF9521232.1"/>
    <property type="molecule type" value="Genomic_DNA"/>
</dbReference>
<accession>A0A9P6BCL7</accession>
<feature type="non-terminal residue" evidence="1">
    <location>
        <position position="1"/>
    </location>
</feature>